<dbReference type="PANTHER" id="PTHR30572:SF4">
    <property type="entry name" value="ABC TRANSPORTER PERMEASE YTRF"/>
    <property type="match status" value="1"/>
</dbReference>
<dbReference type="InterPro" id="IPR003838">
    <property type="entry name" value="ABC3_permease_C"/>
</dbReference>
<keyword evidence="2" id="KW-1003">Cell membrane</keyword>
<evidence type="ECO:0000256" key="3">
    <source>
        <dbReference type="ARBA" id="ARBA00022692"/>
    </source>
</evidence>
<evidence type="ECO:0000313" key="10">
    <source>
        <dbReference type="EMBL" id="MFC7383431.1"/>
    </source>
</evidence>
<dbReference type="Proteomes" id="UP001596496">
    <property type="component" value="Unassembled WGS sequence"/>
</dbReference>
<comment type="caution">
    <text evidence="10">The sequence shown here is derived from an EMBL/GenBank/DDBJ whole genome shotgun (WGS) entry which is preliminary data.</text>
</comment>
<feature type="transmembrane region" description="Helical" evidence="7">
    <location>
        <begin position="712"/>
        <end position="736"/>
    </location>
</feature>
<feature type="domain" description="MacB-like periplasmic core" evidence="9">
    <location>
        <begin position="17"/>
        <end position="227"/>
    </location>
</feature>
<sequence length="841" mass="86169">MFRTTLAGLLAHKLRLLLTSLAITLGVGFIAGTFVLTDTIQAGLSQRIAASADKVDVAVLPPVSTSENQPRLTAADLAAIKGVAGVAEAQGLVQGSAALLGKDGRAVGDFATTGVSVVGGRLNRTEITSGAAPSAPDQVVIDKNTAKTRGFAVGDTVRVLDGDGRPHPFRLVGLFDVGVDQQLAVTGAVGFAPATAQTMTGQKGFVEIDVVAAPGVTPERLKSAVSAAVTGHGARLYTGHQLAQELAKSSGADIDVIGTALLMFGLVAMFVAALVIYNTFNILVAQRSREMALLRCIGATRRQVFGSILLESAVVGLLSSALGLLAGLGLGAGALALLRTLGMDAPGGGVSLAPRTMALALAVGLVVTVGAALLPARTATKVAPVAALRTQSDEHAFRTGVLRVVFAMLFLLGGAGVTAYGVISSPGQQALFIVMGGGVLTFLAVLILGPLMVGPLSTLAGWAPARLFGVPGRLALDNSQRNPKRSATTTVALTIGVTLMTLISVITATTRATYTAKLDDQFPIDYMISPQEDLTSNADAALPRALAEGLRARPELASTVEFRQAAARIGDTGRTNDVGAFSGPYQPALSAGSMRGFAPGSAVIADDLAKRLGTGPGGSITVRTPKAGAVRLKVLGLFDPESTPLPAVTVPDTEFDRYFGPLGDSRLIVNVKDGVTPDVSRRAVEAATEPYPTAKVLSATEARGQFDEALDMALMIISGLLGLAVLISLLGIANTLSLSVHERTRESALLRALGLTRAQLRRMLSVEALILGLIGALVGAVLGVAYGWAASRTLMEGVLFRVPVTQVLLFVLLSGAAGVLAAVLPGRRAARASIVGSLAAD</sequence>
<gene>
    <name evidence="10" type="ORF">ACFQSB_14515</name>
</gene>
<reference evidence="11" key="1">
    <citation type="journal article" date="2019" name="Int. J. Syst. Evol. Microbiol.">
        <title>The Global Catalogue of Microorganisms (GCM) 10K type strain sequencing project: providing services to taxonomists for standard genome sequencing and annotation.</title>
        <authorList>
            <consortium name="The Broad Institute Genomics Platform"/>
            <consortium name="The Broad Institute Genome Sequencing Center for Infectious Disease"/>
            <person name="Wu L."/>
            <person name="Ma J."/>
        </authorList>
    </citation>
    <scope>NUCLEOTIDE SEQUENCE [LARGE SCALE GENOMIC DNA]</scope>
    <source>
        <strain evidence="11">CECT 7649</strain>
    </source>
</reference>
<dbReference type="Pfam" id="PF12704">
    <property type="entry name" value="MacB_PCD"/>
    <property type="match status" value="2"/>
</dbReference>
<dbReference type="RefSeq" id="WP_380826913.1">
    <property type="nucleotide sequence ID" value="NZ_JBHTCG010000008.1"/>
</dbReference>
<keyword evidence="11" id="KW-1185">Reference proteome</keyword>
<accession>A0ABW2P8E5</accession>
<evidence type="ECO:0000256" key="2">
    <source>
        <dbReference type="ARBA" id="ARBA00022475"/>
    </source>
</evidence>
<feature type="domain" description="MacB-like periplasmic core" evidence="9">
    <location>
        <begin position="486"/>
        <end position="686"/>
    </location>
</feature>
<evidence type="ECO:0000256" key="6">
    <source>
        <dbReference type="ARBA" id="ARBA00038076"/>
    </source>
</evidence>
<comment type="subcellular location">
    <subcellularLocation>
        <location evidence="1">Cell membrane</location>
        <topology evidence="1">Multi-pass membrane protein</topology>
    </subcellularLocation>
</comment>
<dbReference type="InterPro" id="IPR050250">
    <property type="entry name" value="Macrolide_Exporter_MacB"/>
</dbReference>
<evidence type="ECO:0000256" key="4">
    <source>
        <dbReference type="ARBA" id="ARBA00022989"/>
    </source>
</evidence>
<dbReference type="InterPro" id="IPR025857">
    <property type="entry name" value="MacB_PCD"/>
</dbReference>
<dbReference type="Pfam" id="PF02687">
    <property type="entry name" value="FtsX"/>
    <property type="match status" value="2"/>
</dbReference>
<protein>
    <submittedName>
        <fullName evidence="10">ABC transporter permease</fullName>
    </submittedName>
</protein>
<feature type="transmembrane region" description="Helical" evidence="7">
    <location>
        <begin position="768"/>
        <end position="789"/>
    </location>
</feature>
<feature type="domain" description="ABC3 transporter permease C-terminal" evidence="8">
    <location>
        <begin position="720"/>
        <end position="832"/>
    </location>
</feature>
<evidence type="ECO:0000256" key="7">
    <source>
        <dbReference type="SAM" id="Phobius"/>
    </source>
</evidence>
<keyword evidence="4 7" id="KW-1133">Transmembrane helix</keyword>
<name>A0ABW2P8E5_9ACTN</name>
<feature type="transmembrane region" description="Helical" evidence="7">
    <location>
        <begin position="804"/>
        <end position="824"/>
    </location>
</feature>
<evidence type="ECO:0000313" key="11">
    <source>
        <dbReference type="Proteomes" id="UP001596496"/>
    </source>
</evidence>
<dbReference type="EMBL" id="JBHTCG010000008">
    <property type="protein sequence ID" value="MFC7383431.1"/>
    <property type="molecule type" value="Genomic_DNA"/>
</dbReference>
<feature type="transmembrane region" description="Helical" evidence="7">
    <location>
        <begin position="400"/>
        <end position="423"/>
    </location>
</feature>
<evidence type="ECO:0000256" key="1">
    <source>
        <dbReference type="ARBA" id="ARBA00004651"/>
    </source>
</evidence>
<feature type="transmembrane region" description="Helical" evidence="7">
    <location>
        <begin position="260"/>
        <end position="284"/>
    </location>
</feature>
<evidence type="ECO:0000259" key="9">
    <source>
        <dbReference type="Pfam" id="PF12704"/>
    </source>
</evidence>
<feature type="transmembrane region" description="Helical" evidence="7">
    <location>
        <begin position="304"/>
        <end position="337"/>
    </location>
</feature>
<keyword evidence="5 7" id="KW-0472">Membrane</keyword>
<proteinExistence type="inferred from homology"/>
<organism evidence="10 11">
    <name type="scientific">Sphaerisporangium rhizosphaerae</name>
    <dbReference type="NCBI Taxonomy" id="2269375"/>
    <lineage>
        <taxon>Bacteria</taxon>
        <taxon>Bacillati</taxon>
        <taxon>Actinomycetota</taxon>
        <taxon>Actinomycetes</taxon>
        <taxon>Streptosporangiales</taxon>
        <taxon>Streptosporangiaceae</taxon>
        <taxon>Sphaerisporangium</taxon>
    </lineage>
</organism>
<feature type="transmembrane region" description="Helical" evidence="7">
    <location>
        <begin position="429"/>
        <end position="449"/>
    </location>
</feature>
<comment type="similarity">
    <text evidence="6">Belongs to the ABC-4 integral membrane protein family.</text>
</comment>
<feature type="domain" description="ABC3 transporter permease C-terminal" evidence="8">
    <location>
        <begin position="263"/>
        <end position="382"/>
    </location>
</feature>
<dbReference type="PANTHER" id="PTHR30572">
    <property type="entry name" value="MEMBRANE COMPONENT OF TRANSPORTER-RELATED"/>
    <property type="match status" value="1"/>
</dbReference>
<feature type="transmembrane region" description="Helical" evidence="7">
    <location>
        <begin position="490"/>
        <end position="508"/>
    </location>
</feature>
<keyword evidence="3 7" id="KW-0812">Transmembrane</keyword>
<feature type="transmembrane region" description="Helical" evidence="7">
    <location>
        <begin position="357"/>
        <end position="379"/>
    </location>
</feature>
<evidence type="ECO:0000256" key="5">
    <source>
        <dbReference type="ARBA" id="ARBA00023136"/>
    </source>
</evidence>
<feature type="transmembrane region" description="Helical" evidence="7">
    <location>
        <begin position="16"/>
        <end position="36"/>
    </location>
</feature>
<evidence type="ECO:0000259" key="8">
    <source>
        <dbReference type="Pfam" id="PF02687"/>
    </source>
</evidence>